<dbReference type="EMBL" id="JARJBC010000010">
    <property type="protein sequence ID" value="MDF3291152.1"/>
    <property type="molecule type" value="Genomic_DNA"/>
</dbReference>
<dbReference type="PROSITE" id="PS50943">
    <property type="entry name" value="HTH_CROC1"/>
    <property type="match status" value="1"/>
</dbReference>
<feature type="domain" description="HTH cro/C1-type" evidence="1">
    <location>
        <begin position="18"/>
        <end position="75"/>
    </location>
</feature>
<name>A0ABT5ZMU6_9ACTN</name>
<dbReference type="RefSeq" id="WP_276094402.1">
    <property type="nucleotide sequence ID" value="NZ_JARJBC010000010.1"/>
</dbReference>
<evidence type="ECO:0000313" key="3">
    <source>
        <dbReference type="Proteomes" id="UP001216579"/>
    </source>
</evidence>
<dbReference type="Proteomes" id="UP001216579">
    <property type="component" value="Unassembled WGS sequence"/>
</dbReference>
<comment type="caution">
    <text evidence="2">The sequence shown here is derived from an EMBL/GenBank/DDBJ whole genome shotgun (WGS) entry which is preliminary data.</text>
</comment>
<dbReference type="SUPFAM" id="SSF47413">
    <property type="entry name" value="lambda repressor-like DNA-binding domains"/>
    <property type="match status" value="1"/>
</dbReference>
<reference evidence="2 3" key="1">
    <citation type="submission" date="2023-03" db="EMBL/GenBank/DDBJ databases">
        <title>Draft genome sequence of Streptomyces sp. RB6PN23 isolated from peat swamp forest in Thailand.</title>
        <authorList>
            <person name="Klaysubun C."/>
            <person name="Duangmal K."/>
        </authorList>
    </citation>
    <scope>NUCLEOTIDE SEQUENCE [LARGE SCALE GENOMIC DNA]</scope>
    <source>
        <strain evidence="2 3">RB6PN23</strain>
    </source>
</reference>
<organism evidence="2 3">
    <name type="scientific">Streptomyces silvisoli</name>
    <dbReference type="NCBI Taxonomy" id="3034235"/>
    <lineage>
        <taxon>Bacteria</taxon>
        <taxon>Bacillati</taxon>
        <taxon>Actinomycetota</taxon>
        <taxon>Actinomycetes</taxon>
        <taxon>Kitasatosporales</taxon>
        <taxon>Streptomycetaceae</taxon>
        <taxon>Streptomyces</taxon>
    </lineage>
</organism>
<dbReference type="Gene3D" id="1.10.260.40">
    <property type="entry name" value="lambda repressor-like DNA-binding domains"/>
    <property type="match status" value="1"/>
</dbReference>
<protein>
    <submittedName>
        <fullName evidence="2">Helix-turn-helix transcriptional regulator</fullName>
    </submittedName>
</protein>
<dbReference type="InterPro" id="IPR001387">
    <property type="entry name" value="Cro/C1-type_HTH"/>
</dbReference>
<dbReference type="CDD" id="cd00093">
    <property type="entry name" value="HTH_XRE"/>
    <property type="match status" value="1"/>
</dbReference>
<dbReference type="InterPro" id="IPR010982">
    <property type="entry name" value="Lambda_DNA-bd_dom_sf"/>
</dbReference>
<proteinExistence type="predicted"/>
<sequence length="278" mass="31153">MAKRLEQGSLRELLGKEVRRRRTEAGLTQQQLGNIIHVVDSRIAQIETATGAKVTYDLCAALDAALGTGGLLSELYEHLRKETLPDWVRRFLDLQARARVIHEFSQIIPGLVQTEAYVRALFESGRVYANGDLEEKLAFRLGRQEILKAPNPPWLWIVLDESALYREVGGPEVMNEQLARLLELGEHPRVDVQVLPFNSRELAAIGSNLSLVTLPNGEKVAYTEGILAGLIFEDLEDVTRFTVIYDRLRANALPPAESAALIRKVMEERYSCPPSDLI</sequence>
<dbReference type="Pfam" id="PF13560">
    <property type="entry name" value="HTH_31"/>
    <property type="match status" value="1"/>
</dbReference>
<dbReference type="InterPro" id="IPR043917">
    <property type="entry name" value="DUF5753"/>
</dbReference>
<evidence type="ECO:0000313" key="2">
    <source>
        <dbReference type="EMBL" id="MDF3291152.1"/>
    </source>
</evidence>
<dbReference type="SMART" id="SM00530">
    <property type="entry name" value="HTH_XRE"/>
    <property type="match status" value="1"/>
</dbReference>
<keyword evidence="3" id="KW-1185">Reference proteome</keyword>
<evidence type="ECO:0000259" key="1">
    <source>
        <dbReference type="PROSITE" id="PS50943"/>
    </source>
</evidence>
<accession>A0ABT5ZMU6</accession>
<gene>
    <name evidence="2" type="ORF">P3G67_18315</name>
</gene>
<dbReference type="Pfam" id="PF19054">
    <property type="entry name" value="DUF5753"/>
    <property type="match status" value="1"/>
</dbReference>